<evidence type="ECO:0000259" key="3">
    <source>
        <dbReference type="Pfam" id="PF00561"/>
    </source>
</evidence>
<protein>
    <submittedName>
        <fullName evidence="4">Alpha/beta fold hydrolase</fullName>
    </submittedName>
</protein>
<dbReference type="InterPro" id="IPR029058">
    <property type="entry name" value="AB_hydrolase_fold"/>
</dbReference>
<reference evidence="4 5" key="1">
    <citation type="submission" date="2019-11" db="EMBL/GenBank/DDBJ databases">
        <title>Description of Pedobacter sp. LMG 31462T.</title>
        <authorList>
            <person name="Carlier A."/>
            <person name="Qi S."/>
            <person name="Vandamme P."/>
        </authorList>
    </citation>
    <scope>NUCLEOTIDE SEQUENCE [LARGE SCALE GENOMIC DNA]</scope>
    <source>
        <strain evidence="4 5">LMG 31462</strain>
    </source>
</reference>
<dbReference type="SUPFAM" id="SSF53474">
    <property type="entry name" value="alpha/beta-Hydrolases"/>
    <property type="match status" value="1"/>
</dbReference>
<name>A0ABR6ESY9_9SPHI</name>
<feature type="domain" description="AB hydrolase-1" evidence="3">
    <location>
        <begin position="59"/>
        <end position="185"/>
    </location>
</feature>
<dbReference type="Pfam" id="PF00561">
    <property type="entry name" value="Abhydrolase_1"/>
    <property type="match status" value="1"/>
</dbReference>
<dbReference type="InterPro" id="IPR000073">
    <property type="entry name" value="AB_hydrolase_1"/>
</dbReference>
<dbReference type="RefSeq" id="WP_182955352.1">
    <property type="nucleotide sequence ID" value="NZ_WNXC01000001.1"/>
</dbReference>
<comment type="caution">
    <text evidence="4">The sequence shown here is derived from an EMBL/GenBank/DDBJ whole genome shotgun (WGS) entry which is preliminary data.</text>
</comment>
<dbReference type="GO" id="GO:0016787">
    <property type="term" value="F:hydrolase activity"/>
    <property type="evidence" value="ECO:0007669"/>
    <property type="project" value="UniProtKB-KW"/>
</dbReference>
<proteinExistence type="inferred from homology"/>
<evidence type="ECO:0000313" key="5">
    <source>
        <dbReference type="Proteomes" id="UP000636110"/>
    </source>
</evidence>
<accession>A0ABR6ESY9</accession>
<keyword evidence="5" id="KW-1185">Reference proteome</keyword>
<dbReference type="EMBL" id="WNXC01000001">
    <property type="protein sequence ID" value="MBB2148096.1"/>
    <property type="molecule type" value="Genomic_DNA"/>
</dbReference>
<organism evidence="4 5">
    <name type="scientific">Pedobacter gandavensis</name>
    <dbReference type="NCBI Taxonomy" id="2679963"/>
    <lineage>
        <taxon>Bacteria</taxon>
        <taxon>Pseudomonadati</taxon>
        <taxon>Bacteroidota</taxon>
        <taxon>Sphingobacteriia</taxon>
        <taxon>Sphingobacteriales</taxon>
        <taxon>Sphingobacteriaceae</taxon>
        <taxon>Pedobacter</taxon>
    </lineage>
</organism>
<evidence type="ECO:0000256" key="2">
    <source>
        <dbReference type="ARBA" id="ARBA00022801"/>
    </source>
</evidence>
<dbReference type="PANTHER" id="PTHR43329">
    <property type="entry name" value="EPOXIDE HYDROLASE"/>
    <property type="match status" value="1"/>
</dbReference>
<comment type="similarity">
    <text evidence="1">Belongs to the peptidase S33 family.</text>
</comment>
<evidence type="ECO:0000313" key="4">
    <source>
        <dbReference type="EMBL" id="MBB2148096.1"/>
    </source>
</evidence>
<sequence length="327" mass="37766">MCLHRKQLLTVFLFISSIAIGKAALLDKKISIKIDTTEVLKIGGIKQFIKLQGADQTKPLLLFLHGGPGTSLIPVADTFTDKLKAEFVVVQWDQREAGETLKLNPSPEKLSLVLLQNDTDELIKYLLKKFNRKKLFLVSHSFGSMLGFNFAVKHPELLYAYIPISGIVDQRKSEQLTMEMLNKWAQETKNDTAVKELALVKLPFENEDDLFYSQKWLFIHNGVDFAKEASFKVKYHDWLAIWFPMWKQSVKNNLFKTLPVLKCPVYFIEGIGDQQKSHYIVEDYYRFLKAPKKNMFWFEKSGHTVFNSEPEKLQQVIIDEILPAAFQ</sequence>
<dbReference type="Gene3D" id="3.40.50.1820">
    <property type="entry name" value="alpha/beta hydrolase"/>
    <property type="match status" value="1"/>
</dbReference>
<gene>
    <name evidence="4" type="ORF">GM920_04135</name>
</gene>
<dbReference type="Proteomes" id="UP000636110">
    <property type="component" value="Unassembled WGS sequence"/>
</dbReference>
<evidence type="ECO:0000256" key="1">
    <source>
        <dbReference type="ARBA" id="ARBA00010088"/>
    </source>
</evidence>
<dbReference type="PRINTS" id="PR00793">
    <property type="entry name" value="PROAMNOPTASE"/>
</dbReference>
<dbReference type="InterPro" id="IPR002410">
    <property type="entry name" value="Peptidase_S33"/>
</dbReference>
<keyword evidence="2 4" id="KW-0378">Hydrolase</keyword>